<organism evidence="2 3">
    <name type="scientific">Penaeus vannamei</name>
    <name type="common">Whiteleg shrimp</name>
    <name type="synonym">Litopenaeus vannamei</name>
    <dbReference type="NCBI Taxonomy" id="6689"/>
    <lineage>
        <taxon>Eukaryota</taxon>
        <taxon>Metazoa</taxon>
        <taxon>Ecdysozoa</taxon>
        <taxon>Arthropoda</taxon>
        <taxon>Crustacea</taxon>
        <taxon>Multicrustacea</taxon>
        <taxon>Malacostraca</taxon>
        <taxon>Eumalacostraca</taxon>
        <taxon>Eucarida</taxon>
        <taxon>Decapoda</taxon>
        <taxon>Dendrobranchiata</taxon>
        <taxon>Penaeoidea</taxon>
        <taxon>Penaeidae</taxon>
        <taxon>Penaeus</taxon>
    </lineage>
</organism>
<evidence type="ECO:0000256" key="1">
    <source>
        <dbReference type="SAM" id="MobiDB-lite"/>
    </source>
</evidence>
<reference evidence="2 3" key="2">
    <citation type="submission" date="2019-01" db="EMBL/GenBank/DDBJ databases">
        <title>The decoding of complex shrimp genome reveals the adaptation for benthos swimmer, frequently molting mechanism and breeding impact on genome.</title>
        <authorList>
            <person name="Sun Y."/>
            <person name="Gao Y."/>
            <person name="Yu Y."/>
        </authorList>
    </citation>
    <scope>NUCLEOTIDE SEQUENCE [LARGE SCALE GENOMIC DNA]</scope>
    <source>
        <tissue evidence="2">Muscle</tissue>
    </source>
</reference>
<evidence type="ECO:0000313" key="3">
    <source>
        <dbReference type="Proteomes" id="UP000283509"/>
    </source>
</evidence>
<proteinExistence type="predicted"/>
<dbReference type="PANTHER" id="PTHR39313:SF1">
    <property type="entry name" value="IM:7138239"/>
    <property type="match status" value="1"/>
</dbReference>
<keyword evidence="3" id="KW-1185">Reference proteome</keyword>
<accession>A0A423TYY0</accession>
<protein>
    <submittedName>
        <fullName evidence="2">Uncharacterized protein</fullName>
    </submittedName>
</protein>
<dbReference type="AlphaFoldDB" id="A0A423TYY0"/>
<dbReference type="OrthoDB" id="636685at2759"/>
<dbReference type="EMBL" id="QCYY01000938">
    <property type="protein sequence ID" value="ROT81663.1"/>
    <property type="molecule type" value="Genomic_DNA"/>
</dbReference>
<gene>
    <name evidence="2" type="ORF">C7M84_025178</name>
</gene>
<name>A0A423TYY0_PENVA</name>
<dbReference type="PANTHER" id="PTHR39313">
    <property type="entry name" value="IM:7138239"/>
    <property type="match status" value="1"/>
</dbReference>
<evidence type="ECO:0000313" key="2">
    <source>
        <dbReference type="EMBL" id="ROT81663.1"/>
    </source>
</evidence>
<comment type="caution">
    <text evidence="2">The sequence shown here is derived from an EMBL/GenBank/DDBJ whole genome shotgun (WGS) entry which is preliminary data.</text>
</comment>
<dbReference type="Proteomes" id="UP000283509">
    <property type="component" value="Unassembled WGS sequence"/>
</dbReference>
<reference evidence="2 3" key="1">
    <citation type="submission" date="2018-04" db="EMBL/GenBank/DDBJ databases">
        <authorList>
            <person name="Zhang X."/>
            <person name="Yuan J."/>
            <person name="Li F."/>
            <person name="Xiang J."/>
        </authorList>
    </citation>
    <scope>NUCLEOTIDE SEQUENCE [LARGE SCALE GENOMIC DNA]</scope>
    <source>
        <tissue evidence="2">Muscle</tissue>
    </source>
</reference>
<feature type="region of interest" description="Disordered" evidence="1">
    <location>
        <begin position="236"/>
        <end position="259"/>
    </location>
</feature>
<sequence length="259" mass="28582">MERLLLRGEDSPGRESNKCCRRERKMKTVGLSVATGEEITVDIGQCKKHCTKSKLKKDEFEQLIEENPDIDPRTLFEMHRRRRAEPSCLGDEVCAPSDARMERILTLEGSVSVSVTDECACQPRSHSCRRKPHRVTLHKDTPLQTTVDVGDCHGHCAHDLGCKPIKTRTVTVEGPNGPGPYSSCNDILSDAHCPKPLKRRLSLGDISAASEAGKHITKINPKMTFKLPQFLEAVPSHSADDGLPSPTSGTIERPKTVAK</sequence>